<reference evidence="2 3" key="1">
    <citation type="journal article" date="2013" name="PLoS Genet.">
        <title>Distinctive expansion of potential virulence genes in the genome of the oomycete fish pathogen Saprolegnia parasitica.</title>
        <authorList>
            <person name="Jiang R.H."/>
            <person name="de Bruijn I."/>
            <person name="Haas B.J."/>
            <person name="Belmonte R."/>
            <person name="Lobach L."/>
            <person name="Christie J."/>
            <person name="van den Ackerveken G."/>
            <person name="Bottin A."/>
            <person name="Bulone V."/>
            <person name="Diaz-Moreno S.M."/>
            <person name="Dumas B."/>
            <person name="Fan L."/>
            <person name="Gaulin E."/>
            <person name="Govers F."/>
            <person name="Grenville-Briggs L.J."/>
            <person name="Horner N.R."/>
            <person name="Levin J.Z."/>
            <person name="Mammella M."/>
            <person name="Meijer H.J."/>
            <person name="Morris P."/>
            <person name="Nusbaum C."/>
            <person name="Oome S."/>
            <person name="Phillips A.J."/>
            <person name="van Rooyen D."/>
            <person name="Rzeszutek E."/>
            <person name="Saraiva M."/>
            <person name="Secombes C.J."/>
            <person name="Seidl M.F."/>
            <person name="Snel B."/>
            <person name="Stassen J.H."/>
            <person name="Sykes S."/>
            <person name="Tripathy S."/>
            <person name="van den Berg H."/>
            <person name="Vega-Arreguin J.C."/>
            <person name="Wawra S."/>
            <person name="Young S.K."/>
            <person name="Zeng Q."/>
            <person name="Dieguez-Uribeondo J."/>
            <person name="Russ C."/>
            <person name="Tyler B.M."/>
            <person name="van West P."/>
        </authorList>
    </citation>
    <scope>NUCLEOTIDE SEQUENCE [LARGE SCALE GENOMIC DNA]</scope>
    <source>
        <strain evidence="2 3">CBS 223.65</strain>
    </source>
</reference>
<feature type="transmembrane region" description="Helical" evidence="1">
    <location>
        <begin position="165"/>
        <end position="185"/>
    </location>
</feature>
<gene>
    <name evidence="2" type="ORF">SPRG_02343</name>
</gene>
<dbReference type="EMBL" id="KK583194">
    <property type="protein sequence ID" value="KDO32642.1"/>
    <property type="molecule type" value="Genomic_DNA"/>
</dbReference>
<organism evidence="2 3">
    <name type="scientific">Saprolegnia parasitica (strain CBS 223.65)</name>
    <dbReference type="NCBI Taxonomy" id="695850"/>
    <lineage>
        <taxon>Eukaryota</taxon>
        <taxon>Sar</taxon>
        <taxon>Stramenopiles</taxon>
        <taxon>Oomycota</taxon>
        <taxon>Saprolegniomycetes</taxon>
        <taxon>Saprolegniales</taxon>
        <taxon>Saprolegniaceae</taxon>
        <taxon>Saprolegnia</taxon>
    </lineage>
</organism>
<feature type="transmembrane region" description="Helical" evidence="1">
    <location>
        <begin position="141"/>
        <end position="159"/>
    </location>
</feature>
<dbReference type="Proteomes" id="UP000030745">
    <property type="component" value="Unassembled WGS sequence"/>
</dbReference>
<dbReference type="AlphaFoldDB" id="A0A067D0U0"/>
<evidence type="ECO:0000256" key="1">
    <source>
        <dbReference type="SAM" id="Phobius"/>
    </source>
</evidence>
<evidence type="ECO:0000313" key="2">
    <source>
        <dbReference type="EMBL" id="KDO32642.1"/>
    </source>
</evidence>
<dbReference type="GeneID" id="24124898"/>
<accession>A0A067D0U0</accession>
<feature type="transmembrane region" description="Helical" evidence="1">
    <location>
        <begin position="213"/>
        <end position="236"/>
    </location>
</feature>
<evidence type="ECO:0000313" key="3">
    <source>
        <dbReference type="Proteomes" id="UP000030745"/>
    </source>
</evidence>
<keyword evidence="1" id="KW-1133">Transmembrane helix</keyword>
<feature type="transmembrane region" description="Helical" evidence="1">
    <location>
        <begin position="83"/>
        <end position="108"/>
    </location>
</feature>
<dbReference type="RefSeq" id="XP_012196309.1">
    <property type="nucleotide sequence ID" value="XM_012340919.1"/>
</dbReference>
<dbReference type="PANTHER" id="PTHR33979:SF2">
    <property type="entry name" value="PEPTIDASE M50B-LIKE-DOMAIN-CONTAINING PROTEIN"/>
    <property type="match status" value="1"/>
</dbReference>
<name>A0A067D0U0_SAPPC</name>
<keyword evidence="3" id="KW-1185">Reference proteome</keyword>
<dbReference type="VEuPathDB" id="FungiDB:SPRG_02343"/>
<dbReference type="KEGG" id="spar:SPRG_02343"/>
<dbReference type="OrthoDB" id="40823at2759"/>
<protein>
    <submittedName>
        <fullName evidence="2">Uncharacterized protein</fullName>
    </submittedName>
</protein>
<feature type="transmembrane region" description="Helical" evidence="1">
    <location>
        <begin position="256"/>
        <end position="275"/>
    </location>
</feature>
<feature type="transmembrane region" description="Helical" evidence="1">
    <location>
        <begin position="114"/>
        <end position="134"/>
    </location>
</feature>
<proteinExistence type="predicted"/>
<dbReference type="STRING" id="695850.A0A067D0U0"/>
<dbReference type="Pfam" id="PF13398">
    <property type="entry name" value="Peptidase_M50B"/>
    <property type="match status" value="1"/>
</dbReference>
<dbReference type="OMA" id="LSVNHTQ"/>
<dbReference type="InterPro" id="IPR049500">
    <property type="entry name" value="Peptidase_M50B-like"/>
</dbReference>
<keyword evidence="1" id="KW-0812">Transmembrane</keyword>
<sequence length="294" mass="31924">MASSPDDAWYTLRCCNDQQLQNIYLIVGYTVLIFKLWRFPLIHPFKILTVFLHEMGHASAVWLTCGKVTGMEVHPNEGGVTKYVGGIAFIIVPAGYLGSAVWGMALVIASPNKLAAEIAAGVLIALLFVFIFYAQNSYLRYLNAGFIVLLGGLLALTIATEYNGVRYLVLLVGVMSCLFSIYDIWDDLIARRVNDSDASVFAKMTHTSSRCWGVIWGFFALATMGCALYFNLVVAMHSYASTPTIHAASEMTSGTLIALVLAASVVVLGVVHTVLTRRCMVRTGSNQAGYAAAP</sequence>
<dbReference type="PANTHER" id="PTHR33979">
    <property type="entry name" value="OS02G0221600 PROTEIN"/>
    <property type="match status" value="1"/>
</dbReference>
<keyword evidence="1" id="KW-0472">Membrane</keyword>
<feature type="transmembrane region" description="Helical" evidence="1">
    <location>
        <begin position="20"/>
        <end position="37"/>
    </location>
</feature>